<sequence>MNVEEENSKLQPHLSIKNVKKSPFRISHEAMRNQLKSFETILFAVHSNLNKYEKCPLQIVGKTFDEE</sequence>
<evidence type="ECO:0000313" key="1">
    <source>
        <dbReference type="EMBL" id="CRK91375.1"/>
    </source>
</evidence>
<dbReference type="AlphaFoldDB" id="A0A1J1HTJ0"/>
<keyword evidence="2" id="KW-1185">Reference proteome</keyword>
<organism evidence="1 2">
    <name type="scientific">Clunio marinus</name>
    <dbReference type="NCBI Taxonomy" id="568069"/>
    <lineage>
        <taxon>Eukaryota</taxon>
        <taxon>Metazoa</taxon>
        <taxon>Ecdysozoa</taxon>
        <taxon>Arthropoda</taxon>
        <taxon>Hexapoda</taxon>
        <taxon>Insecta</taxon>
        <taxon>Pterygota</taxon>
        <taxon>Neoptera</taxon>
        <taxon>Endopterygota</taxon>
        <taxon>Diptera</taxon>
        <taxon>Nematocera</taxon>
        <taxon>Chironomoidea</taxon>
        <taxon>Chironomidae</taxon>
        <taxon>Clunio</taxon>
    </lineage>
</organism>
<name>A0A1J1HTJ0_9DIPT</name>
<dbReference type="Proteomes" id="UP000183832">
    <property type="component" value="Unassembled WGS sequence"/>
</dbReference>
<reference evidence="1 2" key="1">
    <citation type="submission" date="2015-04" db="EMBL/GenBank/DDBJ databases">
        <authorList>
            <person name="Syromyatnikov M.Y."/>
            <person name="Popov V.N."/>
        </authorList>
    </citation>
    <scope>NUCLEOTIDE SEQUENCE [LARGE SCALE GENOMIC DNA]</scope>
</reference>
<gene>
    <name evidence="1" type="ORF">CLUMA_CG005048</name>
</gene>
<proteinExistence type="predicted"/>
<accession>A0A1J1HTJ0</accession>
<dbReference type="EMBL" id="CVRI01000020">
    <property type="protein sequence ID" value="CRK91375.1"/>
    <property type="molecule type" value="Genomic_DNA"/>
</dbReference>
<evidence type="ECO:0000313" key="2">
    <source>
        <dbReference type="Proteomes" id="UP000183832"/>
    </source>
</evidence>
<protein>
    <submittedName>
        <fullName evidence="1">CLUMA_CG005048, isoform A</fullName>
    </submittedName>
</protein>